<evidence type="ECO:0000256" key="4">
    <source>
        <dbReference type="ARBA" id="ARBA00022690"/>
    </source>
</evidence>
<dbReference type="PANTHER" id="PTHR11461:SF204">
    <property type="entry name" value="SERPIN B6"/>
    <property type="match status" value="1"/>
</dbReference>
<comment type="subcellular location">
    <subcellularLocation>
        <location evidence="1">Cytoplasm</location>
    </subcellularLocation>
</comment>
<dbReference type="InterPro" id="IPR036186">
    <property type="entry name" value="Serpin_sf"/>
</dbReference>
<dbReference type="SUPFAM" id="SSF56574">
    <property type="entry name" value="Serpins"/>
    <property type="match status" value="1"/>
</dbReference>
<dbReference type="InterPro" id="IPR023796">
    <property type="entry name" value="Serpin_dom"/>
</dbReference>
<dbReference type="PANTHER" id="PTHR11461">
    <property type="entry name" value="SERINE PROTEASE INHIBITOR, SERPIN"/>
    <property type="match status" value="1"/>
</dbReference>
<dbReference type="EMBL" id="KX857216">
    <property type="protein sequence ID" value="ARE67617.1"/>
    <property type="molecule type" value="Genomic_DNA"/>
</dbReference>
<dbReference type="Gene3D" id="3.30.497.10">
    <property type="entry name" value="Antithrombin, subunit I, domain 2"/>
    <property type="match status" value="1"/>
</dbReference>
<sequence length="338" mass="38429">MDVVKTQLDIAVKICKYVRSMGTESIIVSPCSVITSLCSLSKLTDADTAKKIYKALSLDKCHNIDTYIRKIVCDINNDIVDYNCTLLIDKNTCINPDLSNILDKYYGVKINHEDTHNVVLSSILDVSAEWNRQFTSPPEEQIRERKGVVEVVSIFKDCKRRLHLLRRLPCLKSSAVRTSLANNRYILTVITPDDDDEKIFENLVNKLSVENLLDWIDNKKMKKTQHRFKFPEITMASSYDFNSLLKSLHVDMSPILFCNLLPETILNTKTINQTSTIDVTSTSLNINTVIKSEFDNEQSHSINCSSCTEIAVGKPFIFVIQCRTTGNCLYFGLMKDSF</sequence>
<organism evidence="7 8">
    <name type="scientific">Shearwaterpox virus</name>
    <dbReference type="NCBI Taxonomy" id="1974596"/>
    <lineage>
        <taxon>Viruses</taxon>
        <taxon>Varidnaviria</taxon>
        <taxon>Bamfordvirae</taxon>
        <taxon>Nucleocytoviricota</taxon>
        <taxon>Pokkesviricetes</taxon>
        <taxon>Chitovirales</taxon>
        <taxon>Poxviridae</taxon>
        <taxon>Chordopoxvirinae</taxon>
        <taxon>Avipoxvirus</taxon>
        <taxon>Avipoxvirus canarypox</taxon>
        <taxon>Canarypox virus</taxon>
    </lineage>
</organism>
<evidence type="ECO:0000313" key="7">
    <source>
        <dbReference type="EMBL" id="ARE67617.1"/>
    </source>
</evidence>
<keyword evidence="5" id="KW-0722">Serine protease inhibitor</keyword>
<evidence type="ECO:0000256" key="5">
    <source>
        <dbReference type="ARBA" id="ARBA00022900"/>
    </source>
</evidence>
<evidence type="ECO:0000259" key="6">
    <source>
        <dbReference type="SMART" id="SM00093"/>
    </source>
</evidence>
<keyword evidence="3" id="KW-0963">Cytoplasm</keyword>
<dbReference type="Proteomes" id="UP000315116">
    <property type="component" value="Segment"/>
</dbReference>
<comment type="similarity">
    <text evidence="2">Belongs to the serpin family. Poxviruses subfamily.</text>
</comment>
<protein>
    <submittedName>
        <fullName evidence="7">SWPV1-050</fullName>
    </submittedName>
</protein>
<dbReference type="SMART" id="SM00093">
    <property type="entry name" value="SERPIN"/>
    <property type="match status" value="1"/>
</dbReference>
<reference evidence="7 8" key="1">
    <citation type="journal article" date="2017" name="BMC Genomics">
        <title>Genomic characterization of two novel pathogenic avipoxviruses isolated from pacific shearwaters (Ardenna spp.).</title>
        <authorList>
            <person name="Sarker S."/>
            <person name="Das S."/>
            <person name="Lavers J.L."/>
            <person name="Hutton I."/>
            <person name="Helbig K."/>
            <person name="Imbery J."/>
            <person name="Upton C."/>
            <person name="Raidal S.R."/>
        </authorList>
    </citation>
    <scope>NUCLEOTIDE SEQUENCE [LARGE SCALE GENOMIC DNA]</scope>
    <source>
        <strain evidence="7 8">SWPV-1</strain>
    </source>
</reference>
<evidence type="ECO:0000256" key="2">
    <source>
        <dbReference type="ARBA" id="ARBA00008009"/>
    </source>
</evidence>
<dbReference type="Pfam" id="PF00079">
    <property type="entry name" value="Serpin"/>
    <property type="match status" value="2"/>
</dbReference>
<proteinExistence type="inferred from homology"/>
<accession>A0A1V0QGV3</accession>
<keyword evidence="4" id="KW-0646">Protease inhibitor</keyword>
<evidence type="ECO:0000256" key="1">
    <source>
        <dbReference type="ARBA" id="ARBA00004496"/>
    </source>
</evidence>
<dbReference type="InterPro" id="IPR042178">
    <property type="entry name" value="Serpin_sf_1"/>
</dbReference>
<name>A0A1V0QGV3_CNPV</name>
<evidence type="ECO:0000256" key="3">
    <source>
        <dbReference type="ARBA" id="ARBA00022490"/>
    </source>
</evidence>
<dbReference type="InterPro" id="IPR042185">
    <property type="entry name" value="Serpin_sf_2"/>
</dbReference>
<dbReference type="Gene3D" id="2.30.39.10">
    <property type="entry name" value="Alpha-1-antitrypsin, domain 1"/>
    <property type="match status" value="1"/>
</dbReference>
<evidence type="ECO:0000313" key="8">
    <source>
        <dbReference type="Proteomes" id="UP000315116"/>
    </source>
</evidence>
<dbReference type="GO" id="GO:0005615">
    <property type="term" value="C:extracellular space"/>
    <property type="evidence" value="ECO:0007669"/>
    <property type="project" value="InterPro"/>
</dbReference>
<feature type="domain" description="Serpin" evidence="6">
    <location>
        <begin position="12"/>
        <end position="337"/>
    </location>
</feature>
<dbReference type="InterPro" id="IPR000215">
    <property type="entry name" value="Serpin_fam"/>
</dbReference>
<gene>
    <name evidence="7" type="primary">SWPV1-050</name>
</gene>
<dbReference type="GO" id="GO:0004867">
    <property type="term" value="F:serine-type endopeptidase inhibitor activity"/>
    <property type="evidence" value="ECO:0007669"/>
    <property type="project" value="UniProtKB-KW"/>
</dbReference>